<proteinExistence type="predicted"/>
<feature type="region of interest" description="Disordered" evidence="1">
    <location>
        <begin position="1"/>
        <end position="64"/>
    </location>
</feature>
<dbReference type="HOGENOM" id="CLU_925435_0_0_1"/>
<feature type="compositionally biased region" description="Polar residues" evidence="1">
    <location>
        <begin position="16"/>
        <end position="36"/>
    </location>
</feature>
<accession>A0A0D3AEN9</accession>
<dbReference type="eggNOG" id="KOG1075">
    <property type="taxonomic scope" value="Eukaryota"/>
</dbReference>
<dbReference type="InterPro" id="IPR025558">
    <property type="entry name" value="DUF4283"/>
</dbReference>
<name>A0A0D3AEN9_BRAOL</name>
<feature type="region of interest" description="Disordered" evidence="1">
    <location>
        <begin position="89"/>
        <end position="116"/>
    </location>
</feature>
<dbReference type="InterPro" id="IPR040256">
    <property type="entry name" value="At4g02000-like"/>
</dbReference>
<dbReference type="EnsemblPlants" id="Bo1g143720.1">
    <property type="protein sequence ID" value="Bo1g143720.1"/>
    <property type="gene ID" value="Bo1g143720"/>
</dbReference>
<dbReference type="Proteomes" id="UP000032141">
    <property type="component" value="Chromosome C1"/>
</dbReference>
<dbReference type="Gramene" id="Bo1g143720.1">
    <property type="protein sequence ID" value="Bo1g143720.1"/>
    <property type="gene ID" value="Bo1g143720"/>
</dbReference>
<sequence>MAKKKPPKNKPPVRSPTGTTKTFSNSANSKASTPASSPAVKSKSNTDSLLAGSTAQTTLPPLAQDPSILTLAKQIETPNSQTLATESISVPGNQDQPAAAPKAIEPSSGQASGSQNPAELWKSFVKGSTIKLHPEQTPYVLDSGEACVTIPNSVVEKNKKAWEYFILGQFYEDPPARGAIHAIVNGIWSRQRRDITVSKMEGNSFLFRVPCPNARRRILAQSFWQIDGQTMFVAKWSPGIQQSKPELDMVPVWLEFTEVPLQFFNRDALKEIAGMVGHPVCLHPTTENLTNIQGCQSLYSH</sequence>
<dbReference type="AlphaFoldDB" id="A0A0D3AEN9"/>
<organism evidence="3 4">
    <name type="scientific">Brassica oleracea var. oleracea</name>
    <dbReference type="NCBI Taxonomy" id="109376"/>
    <lineage>
        <taxon>Eukaryota</taxon>
        <taxon>Viridiplantae</taxon>
        <taxon>Streptophyta</taxon>
        <taxon>Embryophyta</taxon>
        <taxon>Tracheophyta</taxon>
        <taxon>Spermatophyta</taxon>
        <taxon>Magnoliopsida</taxon>
        <taxon>eudicotyledons</taxon>
        <taxon>Gunneridae</taxon>
        <taxon>Pentapetalae</taxon>
        <taxon>rosids</taxon>
        <taxon>malvids</taxon>
        <taxon>Brassicales</taxon>
        <taxon>Brassicaceae</taxon>
        <taxon>Brassiceae</taxon>
        <taxon>Brassica</taxon>
    </lineage>
</organism>
<keyword evidence="4" id="KW-1185">Reference proteome</keyword>
<feature type="compositionally biased region" description="Polar residues" evidence="1">
    <location>
        <begin position="42"/>
        <end position="59"/>
    </location>
</feature>
<feature type="domain" description="DUF4283" evidence="2">
    <location>
        <begin position="158"/>
        <end position="241"/>
    </location>
</feature>
<evidence type="ECO:0000256" key="1">
    <source>
        <dbReference type="SAM" id="MobiDB-lite"/>
    </source>
</evidence>
<feature type="compositionally biased region" description="Polar residues" evidence="1">
    <location>
        <begin position="107"/>
        <end position="116"/>
    </location>
</feature>
<dbReference type="PANTHER" id="PTHR31286">
    <property type="entry name" value="GLYCINE-RICH CELL WALL STRUCTURAL PROTEIN 1.8-LIKE"/>
    <property type="match status" value="1"/>
</dbReference>
<dbReference type="PANTHER" id="PTHR31286:SF174">
    <property type="entry name" value="DUF4283 DOMAIN-CONTAINING PROTEIN"/>
    <property type="match status" value="1"/>
</dbReference>
<reference evidence="3 4" key="1">
    <citation type="journal article" date="2014" name="Genome Biol.">
        <title>Transcriptome and methylome profiling reveals relics of genome dominance in the mesopolyploid Brassica oleracea.</title>
        <authorList>
            <person name="Parkin I.A."/>
            <person name="Koh C."/>
            <person name="Tang H."/>
            <person name="Robinson S.J."/>
            <person name="Kagale S."/>
            <person name="Clarke W.E."/>
            <person name="Town C.D."/>
            <person name="Nixon J."/>
            <person name="Krishnakumar V."/>
            <person name="Bidwell S.L."/>
            <person name="Denoeud F."/>
            <person name="Belcram H."/>
            <person name="Links M.G."/>
            <person name="Just J."/>
            <person name="Clarke C."/>
            <person name="Bender T."/>
            <person name="Huebert T."/>
            <person name="Mason A.S."/>
            <person name="Pires J.C."/>
            <person name="Barker G."/>
            <person name="Moore J."/>
            <person name="Walley P.G."/>
            <person name="Manoli S."/>
            <person name="Batley J."/>
            <person name="Edwards D."/>
            <person name="Nelson M.N."/>
            <person name="Wang X."/>
            <person name="Paterson A.H."/>
            <person name="King G."/>
            <person name="Bancroft I."/>
            <person name="Chalhoub B."/>
            <person name="Sharpe A.G."/>
        </authorList>
    </citation>
    <scope>NUCLEOTIDE SEQUENCE</scope>
    <source>
        <strain evidence="4">cv. TO1000</strain>
        <strain evidence="3">TO1000</strain>
    </source>
</reference>
<dbReference type="Proteomes" id="UP000032141">
    <property type="component" value="Chromosome C3"/>
</dbReference>
<dbReference type="Gramene" id="Bo3g028340.1">
    <property type="protein sequence ID" value="Bo3g028340.1"/>
    <property type="gene ID" value="Bo3g028340"/>
</dbReference>
<reference evidence="3" key="2">
    <citation type="submission" date="2015-03" db="UniProtKB">
        <authorList>
            <consortium name="EnsemblPlants"/>
        </authorList>
    </citation>
    <scope>IDENTIFICATION</scope>
</reference>
<evidence type="ECO:0000259" key="2">
    <source>
        <dbReference type="Pfam" id="PF14111"/>
    </source>
</evidence>
<evidence type="ECO:0000313" key="3">
    <source>
        <dbReference type="EnsemblPlants" id="Bo1g143720.1"/>
    </source>
</evidence>
<dbReference type="EnsemblPlants" id="Bo3g028340.1">
    <property type="protein sequence ID" value="Bo3g028340.1"/>
    <property type="gene ID" value="Bo3g028340"/>
</dbReference>
<protein>
    <recommendedName>
        <fullName evidence="2">DUF4283 domain-containing protein</fullName>
    </recommendedName>
</protein>
<dbReference type="Pfam" id="PF14111">
    <property type="entry name" value="DUF4283"/>
    <property type="match status" value="1"/>
</dbReference>
<evidence type="ECO:0000313" key="4">
    <source>
        <dbReference type="Proteomes" id="UP000032141"/>
    </source>
</evidence>